<feature type="disulfide bond" evidence="17">
    <location>
        <begin position="3068"/>
        <end position="3083"/>
    </location>
</feature>
<feature type="domain" description="EGF-like" evidence="22">
    <location>
        <begin position="4412"/>
        <end position="4445"/>
    </location>
</feature>
<evidence type="ECO:0000256" key="7">
    <source>
        <dbReference type="ARBA" id="ARBA00022737"/>
    </source>
</evidence>
<feature type="disulfide bond" evidence="17">
    <location>
        <begin position="2871"/>
        <end position="2883"/>
    </location>
</feature>
<feature type="disulfide bond" evidence="17">
    <location>
        <begin position="2712"/>
        <end position="2730"/>
    </location>
</feature>
<sequence>MKCMRGGPSYLGSVFSVLFLYWTATLVLADIRGLSEHEETIGAPNEGDPGGAVCPPGMFRCPEGKCIPSLWVCNYQKDCEKGEDEFQSCPAPDCEPGQLTCRQYIWNKTYCIPPHYRCDMTVDCIDGSDETECTYRKCQSDDFHCGVGSGSGSQSNPCIPKEKRCDGYVDCRSGKDEQGCNGVACRLDQFRCANGQKCIESNQKCDHNMDCSDNSDELGCNFPLCHGGQFRCANALCIPGGFHCDGYRDCSDGSDEVNCTAIPCPDNKFLCPRGGSEGKPKCIAKSQLCDGKRDCEDGADEETACSKLSCPALGCEYKCQASLTGGACFCQEGRKLAADNKTCVDRNECNEWGFCDQFCTNTDGGYNCGCAAGYMKQDKNKCAALNANELQLFFAHDKSIYRLNSRGEDMKIFANTTGASGLDFHYEKNLLFWSDVKTKKVYRQPMKSSATGLINLNDVYEITLPGTSLPAAIAVDWIGNKLYVADSVGQKVDVLELDGRWHAVVLGSNLTSPVDIGLDPLYGYLFVADSSQVLRANMDGTNAVAIVSEAAYKASGIAVDIIAKRIFWCDSLLDYIDTVDYDGQRRFQIVRGQPVPSPSRLAIFENRVYWTDGTKQGVMSVDKYEGSPSIQMIYKMRDIRDPKAIKAVHSLAQLKTSNPCGNTNGGCQHMCIITKTSSGLGYRCACNIGWRLASDERNCNLVTEFLMYSQQRFIKGKVLDPVIEGFSDAMMPVVSKRARFVGLDFDARDQQIYYSDVLQDVIYRVQRNGTQREIVLASQNEGVEGLAVDWVSKNLYYIDSRKGTLNVLSTRNVTYRRTLLKNLKRPRAIVVHPNKGYIFFSEWDRPANISRSHSDGSNLIVFKNVTLGWPNGLAIDFDQDRLYWCDALLDHVQHSKLDGTDVKTVSSRLIRHPFSVVIYKNFMYITDWRLDAIIKLHKLTGEHEETLVREPQTNRLYGVKIYSQNEQRVDDTQPCWINNGGCHKLCFAMPRNDSKGLMAQCGCPYGERLNIDQKTCMLDPNHEPPVQACPNSWDFTCNNQRCIPKSWVCDGDNDCLDNSDEEQNCTKPTCGSNEFQCKTGRCIPMTFKCDSENDCGDFSDETGCVNVTCSSSQFQCDNGRCIPNTWKCDSENDCGDGSDEGDSCAEKTCAYYQFTCPKTGHCIPQSWVCDGDDDCFDKQDEKDCPPITCLPSQFKCADLRQCVQESYKCDGIPDCNDGSDELGCPSIAPDQCNSEKQFQCQSSGICIPKSWHCDGTPDCDDRSDEPASCGVVDCPTNFYKCSNSKCVFKAYICDGNDDCGDGSDEDHTHACVRPPFQCPTGQWLCPGISERCVNLTSVCDGKSDCPNGADEGEDCDLAECEHQAGLCSNGCKQTPTGPLCMCPKGEVLTSDGQNCEDLNECDPPGLCSQTCTNTKRSYFCGCVPGYVLEPNKHSCKAYNHSAAFLIISNRHSILVADLNEQGLERVPIIVENVVATASNMHTGTIFWSDMKLKKISRLDRGSEPVEVINTGLDLVEGLAYDWVSGNIYWLDSKLNTIEVARENGSNRIVLVKENITQPRGMCLDPSPGARWLFWTDWGENPRIERIGMDGTNRSTVISTKIYWPNGLTLDTANQRIYFADSKLDFIDFCYYNGTGRQQVLAGSHYLLHPHSLTLFEDTLYWTDRQLNRVLSAHKFKGNNQTVVSHLISQPLSIHVHHPSLQPISENSCQNAPCQHICLLSPSSSSGYTCKCKAGFRLTDKGGCTEEESSFLMVMKGAQIIDVSLTPGDQTAGYLTAIVGIENGIQIDYDRKSDTVYWLEGKNDDDENCTIYTTPYGGGNKTQFLGINSGIVGSPSTIAFDWLGRNLFIGNRIASNLEVIRVDGKVKHRAIILANDGNKTSVAHPRSICLDPMDGKVYWADAGGYGVPPKIGKVNMDGSNSIVLVDNIETPDDIVIDIEKKIIYYSIQYPPLVVAIDVYGNGRRNVLSEYNNIARPKALGVLDSRLYYLDPSYETLVRVDLPQGNNPRVILENEPDLKTFTIFKKRQFIDHPCLQNNGGCDQICLPGEARTRVCACSVGYRKENEINCSPYKTFPVVAQLDMIRGFSLKDSSEAMVPISGTGHHILHVDVHYAENWIYWVEFNRGTWNGIFRIRPNGSELQPIIREGIGSNGIRGLAIDWVAGNLYFTNVFPHENYLEVCWLDGSNRKVLVKTTTDSPRELAVNPSKRILYWIDYGQYPRIGKANLDGSNWVPVVTSGIMIPRDLAIDMLTHDVYWVDSKLDTIQKISYTGGNRQVIRRNLPNPMGIAVHMGDVYWVDRNLQTVYKASKLFDNNTLPTKVRTNLPKLRDIAIFDISNQPQEDTNPCVRLGNGGCEQLCFSFPQDVTSLNRVNYKCDCATGKLAADGRKCEFVNEYLVFTTRTEIRAINLDPKQTSLPFKPISNLTNVVGIDFDYMDHTLLFTQIRPWARIASMSSNNPSTDAITNIINKGINPEGIAYDWTQRKVYWTDSSNHSIYAMNLDGSDLVMIARVERPRAIVIDPCNGTLFFTDWGKFGTSGKILRTTMAGSLKKVIVDKNLAQPSGLAIDYEDQMLYWTDAVREKIERADLNGQNREILVSATIYPFSITVFGKYIYWTDLQLRGVYRAEKHTGANMMEMVKRLEDSPRDIHIFSPDRQRCTINPCRINNGGCAQSCHPGPNGTAECKCDDNTKLVNEGRMCVPKNFTCDSTKFYCANGKCISRMWSCDGEDDCGDNSDEDTNYCSFHSCSPNEFRCENGRCIFKSWKCDHENDCKDGSDEKECEYPPCADGEFTCANHRCIPMAQVCNGVNDCKDNVTSDETHERCPNNTTCPINHLKCDNTNICVEPYWLCDGDNDCGDNSDENLLHCAQRTCPQNSFRCPNHRCIPATWYCDGDDDCGDGADEPPEYCKSEGRTCFGDLFTCDNGNCVPRIYICDGDNDCLDNSDEDVRHQCNDRRCDDENEFTCEANKAWGRSQCIPRKWLCDGDPDCVDGADENTTLHNCAKPVNCSEDQFTCANGRCINKGWLCDHDNDCGDGTDEGKECASKYKTCSTNEFTCQNFKCIRNQYRCDGEDDCGDHSDEVGCKKENSTCITPGQFTCNNGQCIDYQLVCNKVADCTDESDEPLHCNVDECAKVELHQCGHKCVDTPTGFYCECNQGYKLLPDGKACADINECVETPEVCSQHCSNTPGGYYCKCNEEYYERQIDKHTCKRKDATEPWVIFTNKYYVRNMSADAHQYNLVHQDLMNVVAIDYDYQDQKFYFSDVTAKTIFRSSIDGHGDKEPIIRHDSHGLEGMGVDWVGRKIYWLDRHSKNLDVAELNGTWRKTLKTGIADPRALVLHPGTGYLYFSSWHLQAYIGKIGMDGSNFTRILTWENDIAWPNALTIDYFTDRIYFADAHLDYIASTDLEGRHRHIVLSGNAVPHVFALSVFDDYIYFSDWNLKAISRANKFTGKDLTVLRQTTHRPYDLHVYHKLRQLPYTNPCGTNNGGCSHLCLVAPPLESSYLNIEGYGEEGATSYKCECPNQFYLAEDHKTCIANCTTGQWRCGGSDEKCIPWFWQCDGEKDCKDGSDEPSTCPPRQCRAGTFQCKNGNCTPSATICDGTNDCGDGSDEQNCNLPCPVLEFKCKTNGRCILDSWKCDGDADCKDGSDEDPQICSNRKCDKDTEFQCRNGKCIPKLWMCDFDNDCGDDSDEPAYMCRQKNCTTGWQRCPGKSNYRCIPKWLFCDGKDDCRDGSDELAQNCPSCNVETDFKCANNRCVPKQWTCDFADDCGDGSDETDALCKGNYRECSESEFRCNNGKCISTRWRCDHEDDCGDNSDEIGCSGFQCKNGTFQCASGHCIASYFRCDGDRDCRDMSDEMNCPPRYPGGRYCPESRFQCDNRLCISQADLCDGADDCGDASDETPALCTNFNCDALRRFQCANHRCVPRYQLCDGIDNCGDGSDENNMTMCATKIKPCNSFSQYQCANKKCIDRIQVCDFADDCGDRSDELGCHHNNTCSFNNRGGCEHSCMNLTNDGGYICNCNSGYIISKENPKKCLDVDECATGAHHCSQLCTNLNGTYSCACHDGFKLSDGQSGVCKAEENEITLLFANGPEIRAYTLKEREEIDVISEEKRIEALDYNPLSKIIFWADSYDKTIKRSYMVNALNGQVKTGFAQDLEMKGNSKPTAVAVDWIGDNLYWTEIDRAGSKPKGKVLVAKTDGRYRRSVVNVGLESPTSLVVDPQLGRMFWTDGGSAPKIEVSWMDGSKRRPLITENIRHPTGLAVDYTMDHTLYWVDTKLNTIETMKYDGTNRKTIIKGENLKHPISLDVFESSLFWVAKDTGELLRQDKFGRGVAVVIQRDLVNPSGVKVYHDLRYNTSIKNPCGSVECSHLCLLVPNGYRCLCPDSPSLIPHRGKAEIICDAGSEKPRSLPKICTCLNGGLCREKEDKLVCECQENFLGEFCEIHTAHSRTPSGSNTATILIPIFVILLVIGAATGVWFYLRKRPFGKGSGLGSLSSSQTVSFRQGTNVEFGPNTFNSNGTGGVEPLDVAYSLDPINNKNRDFHNPMYDAVQNNPDATGNGSSALYEVPVDVAKSKSDTFTEPPSAILAPSSVIHRSSPQINIRHRELDPSADTGKDTQKLVEEDC</sequence>
<feature type="repeat" description="LDL-receptor class B" evidence="18">
    <location>
        <begin position="3301"/>
        <end position="3342"/>
    </location>
</feature>
<feature type="disulfide bond" evidence="17">
    <location>
        <begin position="1070"/>
        <end position="1082"/>
    </location>
</feature>
<feature type="repeat" description="LDL-receptor class B" evidence="18">
    <location>
        <begin position="564"/>
        <end position="607"/>
    </location>
</feature>
<feature type="disulfide bond" evidence="17">
    <location>
        <begin position="3871"/>
        <end position="3883"/>
    </location>
</feature>
<feature type="disulfide bond" evidence="17">
    <location>
        <begin position="2705"/>
        <end position="2717"/>
    </location>
</feature>
<feature type="region of interest" description="Disordered" evidence="19">
    <location>
        <begin position="4600"/>
        <end position="4628"/>
    </location>
</feature>
<dbReference type="PRINTS" id="PR00261">
    <property type="entry name" value="LDLRECEPTOR"/>
</dbReference>
<evidence type="ECO:0000256" key="18">
    <source>
        <dbReference type="PROSITE-ProRule" id="PRU00461"/>
    </source>
</evidence>
<dbReference type="SMART" id="SM00135">
    <property type="entry name" value="LY"/>
    <property type="match status" value="37"/>
</dbReference>
<dbReference type="Pfam" id="PF00057">
    <property type="entry name" value="Ldl_recept_a"/>
    <property type="match status" value="33"/>
</dbReference>
<dbReference type="Pfam" id="PF16472">
    <property type="entry name" value="DUF5050"/>
    <property type="match status" value="1"/>
</dbReference>
<evidence type="ECO:0000256" key="14">
    <source>
        <dbReference type="ARBA" id="ARBA00023180"/>
    </source>
</evidence>
<feature type="disulfide bond" evidence="17">
    <location>
        <begin position="3965"/>
        <end position="3983"/>
    </location>
</feature>
<feature type="disulfide bond" evidence="17">
    <location>
        <begin position="205"/>
        <end position="220"/>
    </location>
</feature>
<feature type="transmembrane region" description="Helical" evidence="20">
    <location>
        <begin position="4462"/>
        <end position="4483"/>
    </location>
</feature>
<dbReference type="InterPro" id="IPR051221">
    <property type="entry name" value="LDLR-related"/>
</dbReference>
<feature type="disulfide bond" evidence="17">
    <location>
        <begin position="1037"/>
        <end position="1055"/>
    </location>
</feature>
<feature type="disulfide bond" evidence="17">
    <location>
        <begin position="1169"/>
        <end position="1184"/>
    </location>
</feature>
<feature type="disulfide bond" evidence="17">
    <location>
        <begin position="1089"/>
        <end position="1104"/>
    </location>
</feature>
<evidence type="ECO:0000256" key="19">
    <source>
        <dbReference type="SAM" id="MobiDB-lite"/>
    </source>
</evidence>
<dbReference type="CDD" id="cd00054">
    <property type="entry name" value="EGF_CA"/>
    <property type="match status" value="2"/>
</dbReference>
<dbReference type="GeneID" id="108564091"/>
<evidence type="ECO:0000256" key="17">
    <source>
        <dbReference type="PROSITE-ProRule" id="PRU00124"/>
    </source>
</evidence>
<dbReference type="PROSITE" id="PS01187">
    <property type="entry name" value="EGF_CA"/>
    <property type="match status" value="4"/>
</dbReference>
<evidence type="ECO:0000313" key="23">
    <source>
        <dbReference type="Proteomes" id="UP000695000"/>
    </source>
</evidence>
<feature type="disulfide bond" evidence="17">
    <location>
        <begin position="61"/>
        <end position="79"/>
    </location>
</feature>
<keyword evidence="13" id="KW-0168">Coated pit</keyword>
<feature type="disulfide bond" evidence="17">
    <location>
        <begin position="3668"/>
        <end position="3686"/>
    </location>
</feature>
<dbReference type="PROSITE" id="PS50068">
    <property type="entry name" value="LDLRA_2"/>
    <property type="match status" value="35"/>
</dbReference>
<feature type="repeat" description="LDL-receptor class B" evidence="18">
    <location>
        <begin position="4226"/>
        <end position="4269"/>
    </location>
</feature>
<feature type="disulfide bond" evidence="17">
    <location>
        <begin position="232"/>
        <end position="250"/>
    </location>
</feature>
<dbReference type="Pfam" id="PF07645">
    <property type="entry name" value="EGF_CA"/>
    <property type="match status" value="3"/>
</dbReference>
<keyword evidence="23" id="KW-1185">Reference proteome</keyword>
<feature type="disulfide bond" evidence="17">
    <location>
        <begin position="3920"/>
        <end position="3938"/>
    </location>
</feature>
<feature type="disulfide bond" evidence="17">
    <location>
        <begin position="3587"/>
        <end position="3605"/>
    </location>
</feature>
<evidence type="ECO:0000256" key="15">
    <source>
        <dbReference type="ARBA" id="ARBA00037878"/>
    </source>
</evidence>
<evidence type="ECO:0000256" key="21">
    <source>
        <dbReference type="SAM" id="SignalP"/>
    </source>
</evidence>
<keyword evidence="3 16" id="KW-0245">EGF-like domain</keyword>
<gene>
    <name evidence="24" type="primary">LOC108564091</name>
</gene>
<dbReference type="PROSITE" id="PS01186">
    <property type="entry name" value="EGF_2"/>
    <property type="match status" value="2"/>
</dbReference>
<reference evidence="24" key="1">
    <citation type="submission" date="2025-08" db="UniProtKB">
        <authorList>
            <consortium name="RefSeq"/>
        </authorList>
    </citation>
    <scope>IDENTIFICATION</scope>
    <source>
        <tissue evidence="24">Whole Larva</tissue>
    </source>
</reference>
<feature type="disulfide bond" evidence="17">
    <location>
        <begin position="3014"/>
        <end position="3032"/>
    </location>
</feature>
<feature type="repeat" description="LDL-receptor class B" evidence="18">
    <location>
        <begin position="2207"/>
        <end position="2250"/>
    </location>
</feature>
<feature type="disulfide bond" evidence="17">
    <location>
        <begin position="3834"/>
        <end position="3852"/>
    </location>
</feature>
<evidence type="ECO:0000256" key="12">
    <source>
        <dbReference type="ARBA" id="ARBA00023170"/>
    </source>
</evidence>
<feature type="disulfide bond" evidence="17">
    <location>
        <begin position="1274"/>
        <end position="1286"/>
    </location>
</feature>
<feature type="disulfide bond" evidence="17">
    <location>
        <begin position="118"/>
        <end position="133"/>
    </location>
</feature>
<dbReference type="SUPFAM" id="SSF57196">
    <property type="entry name" value="EGF/Laminin"/>
    <property type="match status" value="5"/>
</dbReference>
<dbReference type="RefSeq" id="XP_017778487.1">
    <property type="nucleotide sequence ID" value="XM_017922998.1"/>
</dbReference>
<dbReference type="InterPro" id="IPR001881">
    <property type="entry name" value="EGF-like_Ca-bd_dom"/>
</dbReference>
<feature type="disulfide bond" evidence="17">
    <location>
        <begin position="3827"/>
        <end position="3839"/>
    </location>
</feature>
<evidence type="ECO:0000256" key="11">
    <source>
        <dbReference type="ARBA" id="ARBA00023157"/>
    </source>
</evidence>
<dbReference type="InterPro" id="IPR056588">
    <property type="entry name" value="EGF_LRP2"/>
</dbReference>
<feature type="signal peptide" evidence="21">
    <location>
        <begin position="1"/>
        <end position="29"/>
    </location>
</feature>
<feature type="disulfide bond" evidence="17">
    <location>
        <begin position="2914"/>
        <end position="2926"/>
    </location>
</feature>
<dbReference type="Gene3D" id="2.120.10.30">
    <property type="entry name" value="TolB, C-terminal domain"/>
    <property type="match status" value="8"/>
</dbReference>
<dbReference type="SMART" id="SM00181">
    <property type="entry name" value="EGF"/>
    <property type="match status" value="23"/>
</dbReference>
<feature type="disulfide bond" evidence="17">
    <location>
        <begin position="1281"/>
        <end position="1299"/>
    </location>
</feature>
<protein>
    <submittedName>
        <fullName evidence="24">Low-density lipoprotein receptor-related protein 2 isoform X1</fullName>
    </submittedName>
</protein>
<feature type="disulfide bond" evidence="17">
    <location>
        <begin position="2878"/>
        <end position="2896"/>
    </location>
</feature>
<evidence type="ECO:0000256" key="8">
    <source>
        <dbReference type="ARBA" id="ARBA00022837"/>
    </source>
</evidence>
<feature type="repeat" description="LDL-receptor class B" evidence="18">
    <location>
        <begin position="880"/>
        <end position="922"/>
    </location>
</feature>
<keyword evidence="12 24" id="KW-0675">Receptor</keyword>
<feature type="disulfide bond" evidence="17">
    <location>
        <begin position="3007"/>
        <end position="3019"/>
    </location>
</feature>
<feature type="disulfide bond" evidence="17">
    <location>
        <begin position="3580"/>
        <end position="3592"/>
    </location>
</feature>
<dbReference type="PANTHER" id="PTHR22722">
    <property type="entry name" value="LOW-DENSITY LIPOPROTEIN RECEPTOR-RELATED PROTEIN 2-RELATED"/>
    <property type="match status" value="1"/>
</dbReference>
<evidence type="ECO:0000256" key="6">
    <source>
        <dbReference type="ARBA" id="ARBA00022729"/>
    </source>
</evidence>
<feature type="repeat" description="LDL-receptor class B" evidence="18">
    <location>
        <begin position="1525"/>
        <end position="1567"/>
    </location>
</feature>
<proteinExistence type="inferred from homology"/>
<feature type="domain" description="EGF-like" evidence="22">
    <location>
        <begin position="3127"/>
        <end position="3168"/>
    </location>
</feature>
<feature type="disulfide bond" evidence="17">
    <location>
        <begin position="3098"/>
        <end position="3116"/>
    </location>
</feature>
<keyword evidence="10 20" id="KW-0472">Membrane</keyword>
<evidence type="ECO:0000256" key="2">
    <source>
        <dbReference type="ARBA" id="ARBA00009939"/>
    </source>
</evidence>
<dbReference type="InterPro" id="IPR049883">
    <property type="entry name" value="NOTCH1_EGF-like"/>
</dbReference>
<evidence type="ECO:0000256" key="3">
    <source>
        <dbReference type="ARBA" id="ARBA00022536"/>
    </source>
</evidence>
<comment type="subcellular location">
    <subcellularLocation>
        <location evidence="15">Membrane</location>
        <location evidence="15">Coated pit</location>
    </subcellularLocation>
    <subcellularLocation>
        <location evidence="1">Membrane</location>
        <topology evidence="1">Single-pass type I membrane protein</topology>
    </subcellularLocation>
</comment>
<feature type="disulfide bond" evidence="17">
    <location>
        <begin position="2753"/>
        <end position="2771"/>
    </location>
</feature>
<dbReference type="InterPro" id="IPR000152">
    <property type="entry name" value="EGF-type_Asp/Asn_hydroxyl_site"/>
</dbReference>
<dbReference type="SMART" id="SM00179">
    <property type="entry name" value="EGF_CA"/>
    <property type="match status" value="8"/>
</dbReference>
<feature type="disulfide bond" evidence="17">
    <location>
        <begin position="225"/>
        <end position="237"/>
    </location>
</feature>
<keyword evidence="24" id="KW-0449">Lipoprotein</keyword>
<keyword evidence="11 16" id="KW-1015">Disulfide bond</keyword>
<feature type="disulfide bond" evidence="17">
    <location>
        <begin position="3049"/>
        <end position="3061"/>
    </location>
</feature>
<keyword evidence="6 21" id="KW-0732">Signal</keyword>
<dbReference type="Gene3D" id="4.10.400.10">
    <property type="entry name" value="Low-density Lipoprotein Receptor"/>
    <property type="match status" value="35"/>
</dbReference>
<feature type="disulfide bond" evidence="17">
    <location>
        <begin position="1209"/>
        <end position="1224"/>
    </location>
</feature>
<keyword evidence="14" id="KW-0325">Glycoprotein</keyword>
<dbReference type="InterPro" id="IPR023415">
    <property type="entry name" value="LDLR_class-A_CS"/>
</dbReference>
<feature type="repeat" description="LDL-receptor class B" evidence="18">
    <location>
        <begin position="1894"/>
        <end position="1939"/>
    </location>
</feature>
<dbReference type="PROSITE" id="PS50026">
    <property type="entry name" value="EGF_3"/>
    <property type="match status" value="2"/>
</dbReference>
<keyword evidence="4" id="KW-0254">Endocytosis</keyword>
<feature type="disulfide bond" evidence="17">
    <location>
        <begin position="2746"/>
        <end position="2758"/>
    </location>
</feature>
<dbReference type="PROSITE" id="PS00010">
    <property type="entry name" value="ASX_HYDROXYL"/>
    <property type="match status" value="3"/>
</dbReference>
<comment type="similarity">
    <text evidence="2">Belongs to the LDLR family.</text>
</comment>
<dbReference type="Pfam" id="PF00058">
    <property type="entry name" value="Ldl_recept_b"/>
    <property type="match status" value="7"/>
</dbReference>
<feature type="chain" id="PRO_5046885612" evidence="21">
    <location>
        <begin position="30"/>
        <end position="4628"/>
    </location>
</feature>
<keyword evidence="5 20" id="KW-0812">Transmembrane</keyword>
<feature type="disulfide bond" evidence="17">
    <location>
        <begin position="3788"/>
        <end position="3800"/>
    </location>
</feature>
<dbReference type="InterPro" id="IPR036055">
    <property type="entry name" value="LDL_receptor-like_sf"/>
</dbReference>
<dbReference type="InterPro" id="IPR002172">
    <property type="entry name" value="LDrepeatLR_classA_rpt"/>
</dbReference>
<evidence type="ECO:0000256" key="4">
    <source>
        <dbReference type="ARBA" id="ARBA00022583"/>
    </source>
</evidence>
<dbReference type="SUPFAM" id="SSF57184">
    <property type="entry name" value="Growth factor receptor domain"/>
    <property type="match status" value="2"/>
</dbReference>
<feature type="repeat" description="LDL-receptor class B" evidence="18">
    <location>
        <begin position="2482"/>
        <end position="2522"/>
    </location>
</feature>
<dbReference type="InterPro" id="IPR032485">
    <property type="entry name" value="LRP1-like_beta_prop"/>
</dbReference>
<evidence type="ECO:0000313" key="24">
    <source>
        <dbReference type="RefSeq" id="XP_017778487.1"/>
    </source>
</evidence>
<dbReference type="PROSITE" id="PS00022">
    <property type="entry name" value="EGF_1"/>
    <property type="match status" value="1"/>
</dbReference>
<evidence type="ECO:0000256" key="16">
    <source>
        <dbReference type="PROSITE-ProRule" id="PRU00076"/>
    </source>
</evidence>
<feature type="disulfide bond" evidence="17">
    <location>
        <begin position="2785"/>
        <end position="2797"/>
    </location>
</feature>
<organism evidence="23 24">
    <name type="scientific">Nicrophorus vespilloides</name>
    <name type="common">Boreal carrion beetle</name>
    <dbReference type="NCBI Taxonomy" id="110193"/>
    <lineage>
        <taxon>Eukaryota</taxon>
        <taxon>Metazoa</taxon>
        <taxon>Ecdysozoa</taxon>
        <taxon>Arthropoda</taxon>
        <taxon>Hexapoda</taxon>
        <taxon>Insecta</taxon>
        <taxon>Pterygota</taxon>
        <taxon>Neoptera</taxon>
        <taxon>Endopterygota</taxon>
        <taxon>Coleoptera</taxon>
        <taxon>Polyphaga</taxon>
        <taxon>Staphyliniformia</taxon>
        <taxon>Silphidae</taxon>
        <taxon>Nicrophorinae</taxon>
        <taxon>Nicrophorus</taxon>
    </lineage>
</organism>
<dbReference type="Gene3D" id="2.10.25.10">
    <property type="entry name" value="Laminin"/>
    <property type="match status" value="8"/>
</dbReference>
<comment type="caution">
    <text evidence="16">Lacks conserved residue(s) required for the propagation of feature annotation.</text>
</comment>
<feature type="disulfide bond" evidence="17">
    <location>
        <begin position="2921"/>
        <end position="2939"/>
    </location>
</feature>
<feature type="repeat" description="LDL-receptor class B" evidence="18">
    <location>
        <begin position="4271"/>
        <end position="4314"/>
    </location>
</feature>
<evidence type="ECO:0000256" key="13">
    <source>
        <dbReference type="ARBA" id="ARBA00023176"/>
    </source>
</evidence>
<name>A0ABM1MV87_NICVS</name>
<feature type="disulfide bond" evidence="17">
    <location>
        <begin position="3807"/>
        <end position="3822"/>
    </location>
</feature>
<keyword evidence="8" id="KW-0106">Calcium</keyword>
<evidence type="ECO:0000259" key="22">
    <source>
        <dbReference type="PROSITE" id="PS50026"/>
    </source>
</evidence>
<feature type="disulfide bond" evidence="16">
    <location>
        <begin position="4435"/>
        <end position="4444"/>
    </location>
</feature>
<dbReference type="CDD" id="cd00112">
    <property type="entry name" value="LDLa"/>
    <property type="match status" value="34"/>
</dbReference>
<keyword evidence="9 20" id="KW-1133">Transmembrane helix</keyword>
<feature type="disulfide bond" evidence="17">
    <location>
        <begin position="3795"/>
        <end position="3813"/>
    </location>
</feature>
<feature type="repeat" description="LDL-receptor class B" evidence="18">
    <location>
        <begin position="2251"/>
        <end position="2292"/>
    </location>
</feature>
<feature type="disulfide bond" evidence="17">
    <location>
        <begin position="3599"/>
        <end position="3614"/>
    </location>
</feature>
<evidence type="ECO:0000256" key="10">
    <source>
        <dbReference type="ARBA" id="ARBA00023136"/>
    </source>
</evidence>
<dbReference type="InterPro" id="IPR000033">
    <property type="entry name" value="LDLR_classB_rpt"/>
</dbReference>
<feature type="disulfide bond" evidence="17">
    <location>
        <begin position="3846"/>
        <end position="3861"/>
    </location>
</feature>
<feature type="disulfide bond" evidence="17">
    <location>
        <begin position="54"/>
        <end position="66"/>
    </location>
</feature>
<dbReference type="SUPFAM" id="SSF63825">
    <property type="entry name" value="YWTD domain"/>
    <property type="match status" value="8"/>
</dbReference>
<dbReference type="PANTHER" id="PTHR22722:SF14">
    <property type="entry name" value="MEGALIN, ISOFORM A"/>
    <property type="match status" value="1"/>
</dbReference>
<feature type="repeat" description="LDL-receptor class B" evidence="18">
    <location>
        <begin position="2570"/>
        <end position="2611"/>
    </location>
</feature>
<dbReference type="InterPro" id="IPR000742">
    <property type="entry name" value="EGF"/>
</dbReference>
<feature type="disulfide bond" evidence="17">
    <location>
        <begin position="165"/>
        <end position="180"/>
    </location>
</feature>
<feature type="disulfide bond" evidence="17">
    <location>
        <begin position="1116"/>
        <end position="1134"/>
    </location>
</feature>
<evidence type="ECO:0000256" key="20">
    <source>
        <dbReference type="SAM" id="Phobius"/>
    </source>
</evidence>
<feature type="repeat" description="LDL-receptor class B" evidence="18">
    <location>
        <begin position="750"/>
        <end position="792"/>
    </location>
</feature>
<feature type="repeat" description="LDL-receptor class B" evidence="18">
    <location>
        <begin position="1570"/>
        <end position="1613"/>
    </location>
</feature>
<feature type="disulfide bond" evidence="17">
    <location>
        <begin position="3056"/>
        <end position="3074"/>
    </location>
</feature>
<dbReference type="Proteomes" id="UP000695000">
    <property type="component" value="Unplaced"/>
</dbReference>
<dbReference type="Pfam" id="PF12662">
    <property type="entry name" value="cEGF"/>
    <property type="match status" value="1"/>
</dbReference>
<feature type="disulfide bond" evidence="17">
    <location>
        <begin position="1077"/>
        <end position="1095"/>
    </location>
</feature>
<feature type="disulfide bond" evidence="17">
    <location>
        <begin position="1109"/>
        <end position="1121"/>
    </location>
</feature>
<dbReference type="InterPro" id="IPR011042">
    <property type="entry name" value="6-blade_b-propeller_TolB-like"/>
</dbReference>
<dbReference type="PROSITE" id="PS01209">
    <property type="entry name" value="LDLRA_1"/>
    <property type="match status" value="18"/>
</dbReference>
<evidence type="ECO:0000256" key="9">
    <source>
        <dbReference type="ARBA" id="ARBA00022989"/>
    </source>
</evidence>
<feature type="disulfide bond" evidence="17">
    <location>
        <begin position="2792"/>
        <end position="2810"/>
    </location>
</feature>
<dbReference type="InterPro" id="IPR009030">
    <property type="entry name" value="Growth_fac_rcpt_cys_sf"/>
</dbReference>
<feature type="disulfide bond" evidence="17">
    <location>
        <begin position="3752"/>
        <end position="3770"/>
    </location>
</feature>
<feature type="disulfide bond" evidence="17">
    <location>
        <begin position="244"/>
        <end position="259"/>
    </location>
</feature>
<dbReference type="SUPFAM" id="SSF57424">
    <property type="entry name" value="LDL receptor-like module"/>
    <property type="match status" value="33"/>
</dbReference>
<feature type="compositionally biased region" description="Basic and acidic residues" evidence="19">
    <location>
        <begin position="4606"/>
        <end position="4628"/>
    </location>
</feature>
<feature type="disulfide bond" evidence="17">
    <location>
        <begin position="3878"/>
        <end position="3896"/>
    </location>
</feature>
<evidence type="ECO:0000256" key="1">
    <source>
        <dbReference type="ARBA" id="ARBA00004479"/>
    </source>
</evidence>
<dbReference type="InterPro" id="IPR018097">
    <property type="entry name" value="EGF_Ca-bd_CS"/>
</dbReference>
<dbReference type="InterPro" id="IPR026823">
    <property type="entry name" value="cEGF"/>
</dbReference>
<feature type="disulfide bond" evidence="17">
    <location>
        <begin position="3977"/>
        <end position="3992"/>
    </location>
</feature>
<dbReference type="PROSITE" id="PS51120">
    <property type="entry name" value="LDLRB"/>
    <property type="match status" value="13"/>
</dbReference>
<feature type="disulfide bond" evidence="17">
    <location>
        <begin position="2765"/>
        <end position="2780"/>
    </location>
</feature>
<keyword evidence="7" id="KW-0677">Repeat</keyword>
<evidence type="ECO:0000256" key="5">
    <source>
        <dbReference type="ARBA" id="ARBA00022692"/>
    </source>
</evidence>
<dbReference type="SMART" id="SM00192">
    <property type="entry name" value="LDLa"/>
    <property type="match status" value="35"/>
</dbReference>
<dbReference type="Pfam" id="PF24468">
    <property type="entry name" value="EGF_LRP2"/>
    <property type="match status" value="2"/>
</dbReference>
<accession>A0ABM1MV87</accession>